<reference evidence="2 3" key="1">
    <citation type="submission" date="2014-03" db="EMBL/GenBank/DDBJ databases">
        <authorList>
            <person name="Urmite Genomes U."/>
        </authorList>
    </citation>
    <scope>NUCLEOTIDE SEQUENCE [LARGE SCALE GENOMIC DNA]</scope>
    <source>
        <strain evidence="2 3">Vm-5</strain>
    </source>
</reference>
<feature type="transmembrane region" description="Helical" evidence="1">
    <location>
        <begin position="214"/>
        <end position="233"/>
    </location>
</feature>
<evidence type="ECO:0000313" key="2">
    <source>
        <dbReference type="EMBL" id="CDQ40325.1"/>
    </source>
</evidence>
<evidence type="ECO:0000313" key="3">
    <source>
        <dbReference type="Proteomes" id="UP000028875"/>
    </source>
</evidence>
<reference evidence="3" key="2">
    <citation type="submission" date="2014-05" db="EMBL/GenBank/DDBJ databases">
        <title>Draft genome sequence of Virgibacillus massiliensis Vm-5.</title>
        <authorList>
            <person name="Khelaifia S."/>
            <person name="Croce O."/>
            <person name="Lagier J.C."/>
            <person name="Raoult D."/>
        </authorList>
    </citation>
    <scope>NUCLEOTIDE SEQUENCE [LARGE SCALE GENOMIC DNA]</scope>
    <source>
        <strain evidence="3">Vm-5</strain>
    </source>
</reference>
<gene>
    <name evidence="2" type="ORF">BN990_02647</name>
</gene>
<evidence type="ECO:0008006" key="4">
    <source>
        <dbReference type="Google" id="ProtNLM"/>
    </source>
</evidence>
<keyword evidence="1" id="KW-0472">Membrane</keyword>
<dbReference type="RefSeq" id="WP_038244612.1">
    <property type="nucleotide sequence ID" value="NZ_BNER01000004.1"/>
</dbReference>
<organism evidence="2 3">
    <name type="scientific">Virgibacillus massiliensis</name>
    <dbReference type="NCBI Taxonomy" id="1462526"/>
    <lineage>
        <taxon>Bacteria</taxon>
        <taxon>Bacillati</taxon>
        <taxon>Bacillota</taxon>
        <taxon>Bacilli</taxon>
        <taxon>Bacillales</taxon>
        <taxon>Bacillaceae</taxon>
        <taxon>Virgibacillus</taxon>
    </lineage>
</organism>
<dbReference type="OrthoDB" id="6199084at2"/>
<dbReference type="STRING" id="1462526.BN990_02647"/>
<feature type="transmembrane region" description="Helical" evidence="1">
    <location>
        <begin position="271"/>
        <end position="291"/>
    </location>
</feature>
<dbReference type="InterPro" id="IPR025695">
    <property type="entry name" value="DoxX-like"/>
</dbReference>
<comment type="caution">
    <text evidence="2">The sequence shown here is derived from an EMBL/GenBank/DDBJ whole genome shotgun (WGS) entry which is preliminary data.</text>
</comment>
<sequence>MKRKPIYVELPIQSDINTLWEITQNPNLHEQWDLRFSSITYLPRESEEQPQEFSYKTKIGFGFCIEGWGKSIGKVHTKDRTSVSSLQFGTDQNLSIIKEGGGYWEYKPQENATLFLTKYNYKTRFGWLGKYFDFLIFRPLISWATAISFDVLKRWVETGDSPSSQYFRLFSSWLFIYFFSFVWIYHGLTSKLIHQHPAELSMMQMTFSIKANEASVLVIVTGMVEVIIGLLWLGYKNRGLLYRIQIVIFLIFAIVSSLTVPSQLFHPFNPITFNMALLVISIVGLTIYKNIPTAKNCKRKQEGVKNVHL</sequence>
<dbReference type="AlphaFoldDB" id="A0A024QDP3"/>
<keyword evidence="1" id="KW-1133">Transmembrane helix</keyword>
<evidence type="ECO:0000256" key="1">
    <source>
        <dbReference type="SAM" id="Phobius"/>
    </source>
</evidence>
<dbReference type="EMBL" id="CCDP010000001">
    <property type="protein sequence ID" value="CDQ40325.1"/>
    <property type="molecule type" value="Genomic_DNA"/>
</dbReference>
<dbReference type="Pfam" id="PF13781">
    <property type="entry name" value="DoxX_3"/>
    <property type="match status" value="1"/>
</dbReference>
<keyword evidence="1" id="KW-0812">Transmembrane</keyword>
<proteinExistence type="predicted"/>
<keyword evidence="3" id="KW-1185">Reference proteome</keyword>
<dbReference type="eggNOG" id="ENOG5030CRY">
    <property type="taxonomic scope" value="Bacteria"/>
</dbReference>
<feature type="transmembrane region" description="Helical" evidence="1">
    <location>
        <begin position="174"/>
        <end position="194"/>
    </location>
</feature>
<dbReference type="Proteomes" id="UP000028875">
    <property type="component" value="Unassembled WGS sequence"/>
</dbReference>
<name>A0A024QDP3_9BACI</name>
<protein>
    <recommendedName>
        <fullName evidence="4">DoxX-like family protein</fullName>
    </recommendedName>
</protein>
<feature type="transmembrane region" description="Helical" evidence="1">
    <location>
        <begin position="240"/>
        <end position="259"/>
    </location>
</feature>
<accession>A0A024QDP3</accession>